<keyword evidence="3" id="KW-1185">Reference proteome</keyword>
<sequence>MTAYLDGSGPRAFAHRGWHIGDLAGCENSMAAFRRAVDEGYGYLETDVHATADGVLVAFHDSHLDRVTDRRGRIADLRWDQVRQARIGGREPIPLMADVLAAFPTTRFNIDPKSDRAVGPLIDLLRASGALDRVGLGSFSDRRLTTLRQALGPGVATSLGPRGVGRLAASARLHITPRTPGALAAQVPVRYGPVGVVNPAFVAAAHRSGIEVHVWTINEADEMRRLLDLGVDGIMTDRPDVLRSVLNERGQWNPA</sequence>
<reference evidence="2 3" key="1">
    <citation type="submission" date="2016-10" db="EMBL/GenBank/DDBJ databases">
        <authorList>
            <person name="de Groot N.N."/>
        </authorList>
    </citation>
    <scope>NUCLEOTIDE SEQUENCE [LARGE SCALE GENOMIC DNA]</scope>
    <source>
        <strain evidence="3">P4-7,KCTC 19426,CECT 7604</strain>
    </source>
</reference>
<dbReference type="STRING" id="1090615.SAMN04515671_3747"/>
<evidence type="ECO:0000259" key="1">
    <source>
        <dbReference type="PROSITE" id="PS51704"/>
    </source>
</evidence>
<dbReference type="RefSeq" id="WP_090478817.1">
    <property type="nucleotide sequence ID" value="NZ_LT629710.1"/>
</dbReference>
<dbReference type="Gene3D" id="3.20.20.190">
    <property type="entry name" value="Phosphatidylinositol (PI) phosphodiesterase"/>
    <property type="match status" value="1"/>
</dbReference>
<dbReference type="GO" id="GO:0006629">
    <property type="term" value="P:lipid metabolic process"/>
    <property type="evidence" value="ECO:0007669"/>
    <property type="project" value="InterPro"/>
</dbReference>
<dbReference type="AlphaFoldDB" id="A0A1H0RV47"/>
<dbReference type="InterPro" id="IPR030395">
    <property type="entry name" value="GP_PDE_dom"/>
</dbReference>
<dbReference type="CDD" id="cd08561">
    <property type="entry name" value="GDPD_cytoplasmic_ScUgpQ2_like"/>
    <property type="match status" value="1"/>
</dbReference>
<dbReference type="PROSITE" id="PS51704">
    <property type="entry name" value="GP_PDE"/>
    <property type="match status" value="1"/>
</dbReference>
<feature type="domain" description="GP-PDE" evidence="1">
    <location>
        <begin position="10"/>
        <end position="246"/>
    </location>
</feature>
<dbReference type="OrthoDB" id="5241788at2"/>
<dbReference type="Proteomes" id="UP000198741">
    <property type="component" value="Chromosome I"/>
</dbReference>
<proteinExistence type="predicted"/>
<dbReference type="SUPFAM" id="SSF51695">
    <property type="entry name" value="PLC-like phosphodiesterases"/>
    <property type="match status" value="1"/>
</dbReference>
<organism evidence="2 3">
    <name type="scientific">Nakamurella panacisegetis</name>
    <dbReference type="NCBI Taxonomy" id="1090615"/>
    <lineage>
        <taxon>Bacteria</taxon>
        <taxon>Bacillati</taxon>
        <taxon>Actinomycetota</taxon>
        <taxon>Actinomycetes</taxon>
        <taxon>Nakamurellales</taxon>
        <taxon>Nakamurellaceae</taxon>
        <taxon>Nakamurella</taxon>
    </lineage>
</organism>
<accession>A0A1H0RV47</accession>
<dbReference type="PANTHER" id="PTHR43805">
    <property type="entry name" value="GLYCEROPHOSPHORYL DIESTER PHOSPHODIESTERASE"/>
    <property type="match status" value="1"/>
</dbReference>
<dbReference type="InterPro" id="IPR017946">
    <property type="entry name" value="PLC-like_Pdiesterase_TIM-brl"/>
</dbReference>
<name>A0A1H0RV47_9ACTN</name>
<dbReference type="EMBL" id="LT629710">
    <property type="protein sequence ID" value="SDP32858.1"/>
    <property type="molecule type" value="Genomic_DNA"/>
</dbReference>
<protein>
    <submittedName>
        <fullName evidence="2">Glycerophosphoryl diester phosphodiesterase</fullName>
    </submittedName>
</protein>
<dbReference type="PANTHER" id="PTHR43805:SF1">
    <property type="entry name" value="GP-PDE DOMAIN-CONTAINING PROTEIN"/>
    <property type="match status" value="1"/>
</dbReference>
<evidence type="ECO:0000313" key="3">
    <source>
        <dbReference type="Proteomes" id="UP000198741"/>
    </source>
</evidence>
<evidence type="ECO:0000313" key="2">
    <source>
        <dbReference type="EMBL" id="SDP32858.1"/>
    </source>
</evidence>
<gene>
    <name evidence="2" type="ORF">SAMN04515671_3747</name>
</gene>
<dbReference type="GO" id="GO:0008081">
    <property type="term" value="F:phosphoric diester hydrolase activity"/>
    <property type="evidence" value="ECO:0007669"/>
    <property type="project" value="InterPro"/>
</dbReference>
<dbReference type="Pfam" id="PF03009">
    <property type="entry name" value="GDPD"/>
    <property type="match status" value="1"/>
</dbReference>